<sequence>MNAFAQDNRPRRSALYLPASNAKAIAKARTLPCDMVVLDLEDAVAPEAKAEARAAAIAAVAEGGFGHREVAIRTNGIDTEWGAADLAAVAASQADAVLVPKVNSPEDIARYDAALSPAHDRMQLWTMIETCESVGNLPRLAATARTTRLSLWIIGTNDLAKEMRAQLTPCRTPFLPFLAMAVAAARAHGLTILDGVCNEFRDLDLFEAEARQGLMFGFDGKSLIHPAQIEPCNTVFSPSTDDLEWAQGVIAAFGLLENQGKGAIRVDGKMTELLHLEQARRLVEVAQRIKAMK</sequence>
<evidence type="ECO:0000313" key="9">
    <source>
        <dbReference type="Proteomes" id="UP000015527"/>
    </source>
</evidence>
<dbReference type="eggNOG" id="COG2301">
    <property type="taxonomic scope" value="Bacteria"/>
</dbReference>
<evidence type="ECO:0000313" key="8">
    <source>
        <dbReference type="EMBL" id="EQB09100.1"/>
    </source>
</evidence>
<evidence type="ECO:0000256" key="2">
    <source>
        <dbReference type="ARBA" id="ARBA00005568"/>
    </source>
</evidence>
<accession>T0IBN2</accession>
<name>T0IBN2_9SPHN</name>
<dbReference type="InterPro" id="IPR005000">
    <property type="entry name" value="Aldolase/citrate-lyase_domain"/>
</dbReference>
<dbReference type="Proteomes" id="UP000015527">
    <property type="component" value="Unassembled WGS sequence"/>
</dbReference>
<keyword evidence="4 6" id="KW-0460">Magnesium</keyword>
<feature type="binding site" evidence="6">
    <location>
        <position position="158"/>
    </location>
    <ligand>
        <name>Mg(2+)</name>
        <dbReference type="ChEBI" id="CHEBI:18420"/>
    </ligand>
</feature>
<dbReference type="InterPro" id="IPR040442">
    <property type="entry name" value="Pyrv_kinase-like_dom_sf"/>
</dbReference>
<dbReference type="PANTHER" id="PTHR32308:SF10">
    <property type="entry name" value="CITRATE LYASE SUBUNIT BETA"/>
    <property type="match status" value="1"/>
</dbReference>
<proteinExistence type="inferred from homology"/>
<dbReference type="SUPFAM" id="SSF51621">
    <property type="entry name" value="Phosphoenolpyruvate/pyruvate domain"/>
    <property type="match status" value="1"/>
</dbReference>
<feature type="binding site" evidence="5">
    <location>
        <position position="73"/>
    </location>
    <ligand>
        <name>substrate</name>
    </ligand>
</feature>
<dbReference type="PIRSF" id="PIRSF015582">
    <property type="entry name" value="Cit_lyase_B"/>
    <property type="match status" value="1"/>
</dbReference>
<evidence type="ECO:0000256" key="1">
    <source>
        <dbReference type="ARBA" id="ARBA00001946"/>
    </source>
</evidence>
<dbReference type="InterPro" id="IPR011206">
    <property type="entry name" value="Citrate_lyase_beta/mcl1/mcl2"/>
</dbReference>
<evidence type="ECO:0000256" key="5">
    <source>
        <dbReference type="PIRSR" id="PIRSR015582-1"/>
    </source>
</evidence>
<evidence type="ECO:0000256" key="3">
    <source>
        <dbReference type="ARBA" id="ARBA00022723"/>
    </source>
</evidence>
<evidence type="ECO:0000259" key="7">
    <source>
        <dbReference type="Pfam" id="PF03328"/>
    </source>
</evidence>
<dbReference type="OrthoDB" id="9800547at2"/>
<keyword evidence="9" id="KW-1185">Reference proteome</keyword>
<comment type="cofactor">
    <cofactor evidence="1">
        <name>Mg(2+)</name>
        <dbReference type="ChEBI" id="CHEBI:18420"/>
    </cofactor>
</comment>
<protein>
    <submittedName>
        <fullName evidence="8">(3S)-malyl-CoA thiolesterase</fullName>
    </submittedName>
</protein>
<evidence type="ECO:0000256" key="4">
    <source>
        <dbReference type="ARBA" id="ARBA00022842"/>
    </source>
</evidence>
<dbReference type="GO" id="GO:0003824">
    <property type="term" value="F:catalytic activity"/>
    <property type="evidence" value="ECO:0007669"/>
    <property type="project" value="InterPro"/>
</dbReference>
<keyword evidence="3 6" id="KW-0479">Metal-binding</keyword>
<reference evidence="8 9" key="1">
    <citation type="journal article" date="2013" name="Genome Announc.">
        <title>Genome Sequence of Novosphingobium lindaniclasticum LE124T, Isolated from a Hexachlorocyclohexane Dumpsite.</title>
        <authorList>
            <person name="Saxena A."/>
            <person name="Nayyar N."/>
            <person name="Sangwan N."/>
            <person name="Kumari R."/>
            <person name="Khurana J.P."/>
            <person name="Lal R."/>
        </authorList>
    </citation>
    <scope>NUCLEOTIDE SEQUENCE [LARGE SCALE GENOMIC DNA]</scope>
    <source>
        <strain evidence="8 9">LE124</strain>
    </source>
</reference>
<dbReference type="PANTHER" id="PTHR32308">
    <property type="entry name" value="LYASE BETA SUBUNIT, PUTATIVE (AFU_ORTHOLOGUE AFUA_4G13030)-RELATED"/>
    <property type="match status" value="1"/>
</dbReference>
<dbReference type="InterPro" id="IPR015813">
    <property type="entry name" value="Pyrv/PenolPyrv_kinase-like_dom"/>
</dbReference>
<dbReference type="AlphaFoldDB" id="T0IBN2"/>
<gene>
    <name evidence="8" type="ORF">L284_20255</name>
</gene>
<feature type="binding site" evidence="6">
    <location>
        <position position="129"/>
    </location>
    <ligand>
        <name>Mg(2+)</name>
        <dbReference type="ChEBI" id="CHEBI:18420"/>
    </ligand>
</feature>
<dbReference type="Gene3D" id="3.20.20.60">
    <property type="entry name" value="Phosphoenolpyruvate-binding domains"/>
    <property type="match status" value="1"/>
</dbReference>
<feature type="domain" description="HpcH/HpaI aldolase/citrate lyase" evidence="7">
    <location>
        <begin position="12"/>
        <end position="226"/>
    </location>
</feature>
<dbReference type="Pfam" id="PF03328">
    <property type="entry name" value="HpcH_HpaI"/>
    <property type="match status" value="1"/>
</dbReference>
<feature type="binding site" evidence="5">
    <location>
        <position position="129"/>
    </location>
    <ligand>
        <name>substrate</name>
    </ligand>
</feature>
<dbReference type="GO" id="GO:0006107">
    <property type="term" value="P:oxaloacetate metabolic process"/>
    <property type="evidence" value="ECO:0007669"/>
    <property type="project" value="TreeGrafter"/>
</dbReference>
<dbReference type="EMBL" id="ATHL01000137">
    <property type="protein sequence ID" value="EQB09100.1"/>
    <property type="molecule type" value="Genomic_DNA"/>
</dbReference>
<dbReference type="GO" id="GO:0000287">
    <property type="term" value="F:magnesium ion binding"/>
    <property type="evidence" value="ECO:0007669"/>
    <property type="project" value="TreeGrafter"/>
</dbReference>
<organism evidence="8 9">
    <name type="scientific">Novosphingobium lindaniclasticum LE124</name>
    <dbReference type="NCBI Taxonomy" id="1096930"/>
    <lineage>
        <taxon>Bacteria</taxon>
        <taxon>Pseudomonadati</taxon>
        <taxon>Pseudomonadota</taxon>
        <taxon>Alphaproteobacteria</taxon>
        <taxon>Sphingomonadales</taxon>
        <taxon>Sphingomonadaceae</taxon>
        <taxon>Novosphingobium</taxon>
    </lineage>
</organism>
<evidence type="ECO:0000256" key="6">
    <source>
        <dbReference type="PIRSR" id="PIRSR015582-2"/>
    </source>
</evidence>
<dbReference type="RefSeq" id="WP_021235737.1">
    <property type="nucleotide sequence ID" value="NZ_ATHL01000137.1"/>
</dbReference>
<comment type="caution">
    <text evidence="8">The sequence shown here is derived from an EMBL/GenBank/DDBJ whole genome shotgun (WGS) entry which is preliminary data.</text>
</comment>
<comment type="similarity">
    <text evidence="2">Belongs to the HpcH/HpaI aldolase family.</text>
</comment>
<dbReference type="PATRIC" id="fig|1096930.3.peg.3982"/>